<feature type="chain" id="PRO_5047089921" evidence="1">
    <location>
        <begin position="22"/>
        <end position="278"/>
    </location>
</feature>
<gene>
    <name evidence="2" type="ORF">AAF712_014880</name>
</gene>
<keyword evidence="1" id="KW-0732">Signal</keyword>
<evidence type="ECO:0000256" key="1">
    <source>
        <dbReference type="SAM" id="SignalP"/>
    </source>
</evidence>
<proteinExistence type="predicted"/>
<evidence type="ECO:0000313" key="3">
    <source>
        <dbReference type="Proteomes" id="UP001437256"/>
    </source>
</evidence>
<dbReference type="EMBL" id="JBBXMP010000314">
    <property type="protein sequence ID" value="KAL0058444.1"/>
    <property type="molecule type" value="Genomic_DNA"/>
</dbReference>
<feature type="signal peptide" evidence="1">
    <location>
        <begin position="1"/>
        <end position="21"/>
    </location>
</feature>
<evidence type="ECO:0000313" key="2">
    <source>
        <dbReference type="EMBL" id="KAL0058444.1"/>
    </source>
</evidence>
<keyword evidence="3" id="KW-1185">Reference proteome</keyword>
<accession>A0ABR2ZB22</accession>
<dbReference type="Proteomes" id="UP001437256">
    <property type="component" value="Unassembled WGS sequence"/>
</dbReference>
<sequence length="278" mass="31069">MLSSLLSRVALLSLLHRYTTANPLPADNAEVALSVGGALNVTLNADASNCFPAVGFKMPSKTPSSLNNWWCPMSSEYAFMGFSYEVSQCQSASKLKTEFADIKKSFNGRYVRLYGACDREGFYDDVVDAAWNAGIGVHALIWFGFDGGDIWKTRRDVLASALHSNPRAKFVTRTVQFGSEPMFDWVLDMPTLASEVRKYKQNLADLQIPVTVSDMATNDGYLQAYFDLLDSKCRYFKTAPNGGVGWFAHIYSDYQEPGYGIYDKNMQLKFDFNPRTSC</sequence>
<comment type="caution">
    <text evidence="2">The sequence shown here is derived from an EMBL/GenBank/DDBJ whole genome shotgun (WGS) entry which is preliminary data.</text>
</comment>
<protein>
    <submittedName>
        <fullName evidence="2">Uncharacterized protein</fullName>
    </submittedName>
</protein>
<name>A0ABR2ZB22_9AGAR</name>
<reference evidence="2 3" key="1">
    <citation type="submission" date="2024-05" db="EMBL/GenBank/DDBJ databases">
        <title>A draft genome resource for the thread blight pathogen Marasmius tenuissimus strain MS-2.</title>
        <authorList>
            <person name="Yulfo-Soto G.E."/>
            <person name="Baruah I.K."/>
            <person name="Amoako-Attah I."/>
            <person name="Bukari Y."/>
            <person name="Meinhardt L.W."/>
            <person name="Bailey B.A."/>
            <person name="Cohen S.P."/>
        </authorList>
    </citation>
    <scope>NUCLEOTIDE SEQUENCE [LARGE SCALE GENOMIC DNA]</scope>
    <source>
        <strain evidence="2 3">MS-2</strain>
    </source>
</reference>
<dbReference type="SUPFAM" id="SSF51445">
    <property type="entry name" value="(Trans)glycosidases"/>
    <property type="match status" value="1"/>
</dbReference>
<dbReference type="InterPro" id="IPR017853">
    <property type="entry name" value="GH"/>
</dbReference>
<organism evidence="2 3">
    <name type="scientific">Marasmius tenuissimus</name>
    <dbReference type="NCBI Taxonomy" id="585030"/>
    <lineage>
        <taxon>Eukaryota</taxon>
        <taxon>Fungi</taxon>
        <taxon>Dikarya</taxon>
        <taxon>Basidiomycota</taxon>
        <taxon>Agaricomycotina</taxon>
        <taxon>Agaricomycetes</taxon>
        <taxon>Agaricomycetidae</taxon>
        <taxon>Agaricales</taxon>
        <taxon>Marasmiineae</taxon>
        <taxon>Marasmiaceae</taxon>
        <taxon>Marasmius</taxon>
    </lineage>
</organism>